<evidence type="ECO:0000313" key="4">
    <source>
        <dbReference type="EMBL" id="EDK23060.1"/>
    </source>
</evidence>
<evidence type="ECO:0000313" key="2">
    <source>
        <dbReference type="EMBL" id="EDK22993.1"/>
    </source>
</evidence>
<dbReference type="AlphaFoldDB" id="A5KR83"/>
<evidence type="ECO:0000313" key="1">
    <source>
        <dbReference type="EMBL" id="EDK22955.1"/>
    </source>
</evidence>
<reference evidence="4 5" key="2">
    <citation type="submission" date="2007-04" db="EMBL/GenBank/DDBJ databases">
        <title>Draft genome sequence of Ruminococcus torques (ATCC 27756).</title>
        <authorList>
            <person name="Sudarsanam P."/>
            <person name="Ley R."/>
            <person name="Guruge J."/>
            <person name="Turnbaugh P.J."/>
            <person name="Mahowald M."/>
            <person name="Liep D."/>
            <person name="Gordon J."/>
        </authorList>
    </citation>
    <scope>NUCLEOTIDE SEQUENCE [LARGE SCALE GENOMIC DNA]</scope>
    <source>
        <strain evidence="4 5">ATCC 27756</strain>
    </source>
</reference>
<proteinExistence type="predicted"/>
<dbReference type="EMBL" id="AAVP02000042">
    <property type="protein sequence ID" value="EDK22955.1"/>
    <property type="molecule type" value="Genomic_DNA"/>
</dbReference>
<evidence type="ECO:0000313" key="5">
    <source>
        <dbReference type="Proteomes" id="UP000003577"/>
    </source>
</evidence>
<reference evidence="4 5" key="1">
    <citation type="submission" date="2007-03" db="EMBL/GenBank/DDBJ databases">
        <authorList>
            <person name="Fulton L."/>
            <person name="Clifton S."/>
            <person name="Fulton B."/>
            <person name="Xu J."/>
            <person name="Minx P."/>
            <person name="Pepin K.H."/>
            <person name="Johnson M."/>
            <person name="Thiruvilangam P."/>
            <person name="Bhonagiri V."/>
            <person name="Nash W.E."/>
            <person name="Mardis E.R."/>
            <person name="Wilson R.K."/>
        </authorList>
    </citation>
    <scope>NUCLEOTIDE SEQUENCE [LARGE SCALE GENOMIC DNA]</scope>
    <source>
        <strain evidence="4 5">ATCC 27756</strain>
    </source>
</reference>
<evidence type="ECO:0000313" key="3">
    <source>
        <dbReference type="EMBL" id="EDK23013.1"/>
    </source>
</evidence>
<gene>
    <name evidence="4" type="ORF">RUMTOR_02775</name>
    <name evidence="3" type="ORF">RUMTOR_02818</name>
    <name evidence="2" type="ORF">RUMTOR_02848</name>
    <name evidence="1" type="ORF">RUMTOR_02884</name>
</gene>
<name>A5KR83_9FIRM</name>
<dbReference type="EMBL" id="AAVP02000033">
    <property type="protein sequence ID" value="EDK22993.1"/>
    <property type="molecule type" value="Genomic_DNA"/>
</dbReference>
<dbReference type="HOGENOM" id="CLU_3296042_0_0_9"/>
<dbReference type="Proteomes" id="UP000003577">
    <property type="component" value="Unassembled WGS sequence"/>
</dbReference>
<dbReference type="EMBL" id="AAVP02000025">
    <property type="protein sequence ID" value="EDK23060.1"/>
    <property type="molecule type" value="Genomic_DNA"/>
</dbReference>
<protein>
    <submittedName>
        <fullName evidence="4">Uncharacterized protein</fullName>
    </submittedName>
</protein>
<dbReference type="PaxDb" id="411460-RUMTOR_02775"/>
<accession>A5KR83</accession>
<comment type="caution">
    <text evidence="4">The sequence shown here is derived from an EMBL/GenBank/DDBJ whole genome shotgun (WGS) entry which is preliminary data.</text>
</comment>
<dbReference type="EMBL" id="AAVP02000030">
    <property type="protein sequence ID" value="EDK23013.1"/>
    <property type="molecule type" value="Genomic_DNA"/>
</dbReference>
<sequence length="40" mass="4597">MRFSGRNTKTTLVFKKSELIIIQCPFLKKIKSLISVSLNI</sequence>
<organism evidence="4 5">
    <name type="scientific">[Ruminococcus] torques ATCC 27756</name>
    <dbReference type="NCBI Taxonomy" id="411460"/>
    <lineage>
        <taxon>Bacteria</taxon>
        <taxon>Bacillati</taxon>
        <taxon>Bacillota</taxon>
        <taxon>Clostridia</taxon>
        <taxon>Lachnospirales</taxon>
        <taxon>Lachnospiraceae</taxon>
        <taxon>Mediterraneibacter</taxon>
    </lineage>
</organism>